<dbReference type="EMBL" id="JAJSOF020000009">
    <property type="protein sequence ID" value="KAJ4445768.1"/>
    <property type="molecule type" value="Genomic_DNA"/>
</dbReference>
<keyword evidence="2" id="KW-1185">Reference proteome</keyword>
<accession>A0ABQ8TGJ6</accession>
<comment type="caution">
    <text evidence="1">The sequence shown here is derived from an EMBL/GenBank/DDBJ whole genome shotgun (WGS) entry which is preliminary data.</text>
</comment>
<protein>
    <submittedName>
        <fullName evidence="1">Uncharacterized protein</fullName>
    </submittedName>
</protein>
<organism evidence="1 2">
    <name type="scientific">Periplaneta americana</name>
    <name type="common">American cockroach</name>
    <name type="synonym">Blatta americana</name>
    <dbReference type="NCBI Taxonomy" id="6978"/>
    <lineage>
        <taxon>Eukaryota</taxon>
        <taxon>Metazoa</taxon>
        <taxon>Ecdysozoa</taxon>
        <taxon>Arthropoda</taxon>
        <taxon>Hexapoda</taxon>
        <taxon>Insecta</taxon>
        <taxon>Pterygota</taxon>
        <taxon>Neoptera</taxon>
        <taxon>Polyneoptera</taxon>
        <taxon>Dictyoptera</taxon>
        <taxon>Blattodea</taxon>
        <taxon>Blattoidea</taxon>
        <taxon>Blattidae</taxon>
        <taxon>Blattinae</taxon>
        <taxon>Periplaneta</taxon>
    </lineage>
</organism>
<name>A0ABQ8TGJ6_PERAM</name>
<dbReference type="Proteomes" id="UP001148838">
    <property type="component" value="Unassembled WGS sequence"/>
</dbReference>
<proteinExistence type="predicted"/>
<evidence type="ECO:0000313" key="2">
    <source>
        <dbReference type="Proteomes" id="UP001148838"/>
    </source>
</evidence>
<gene>
    <name evidence="1" type="ORF">ANN_12453</name>
</gene>
<evidence type="ECO:0000313" key="1">
    <source>
        <dbReference type="EMBL" id="KAJ4445768.1"/>
    </source>
</evidence>
<reference evidence="1 2" key="1">
    <citation type="journal article" date="2022" name="Allergy">
        <title>Genome assembly and annotation of Periplaneta americana reveal a comprehensive cockroach allergen profile.</title>
        <authorList>
            <person name="Wang L."/>
            <person name="Xiong Q."/>
            <person name="Saelim N."/>
            <person name="Wang L."/>
            <person name="Nong W."/>
            <person name="Wan A.T."/>
            <person name="Shi M."/>
            <person name="Liu X."/>
            <person name="Cao Q."/>
            <person name="Hui J.H.L."/>
            <person name="Sookrung N."/>
            <person name="Leung T.F."/>
            <person name="Tungtrongchitr A."/>
            <person name="Tsui S.K.W."/>
        </authorList>
    </citation>
    <scope>NUCLEOTIDE SEQUENCE [LARGE SCALE GENOMIC DNA]</scope>
    <source>
        <strain evidence="1">PWHHKU_190912</strain>
    </source>
</reference>
<sequence length="193" mass="23312">MCRNFVPQEFFLHASKSTDMSLSHLSTLKCRRPYLRLARIENPQPGDRRQRYTNSPTRTIYLISKFSSEHYNEIMRSISKLQHSLIINSEMRTRVSEYNKNPNVMNEFFRFIVNERVLLTFVVSLDLEGNGRYDLMYRKVKCLDFTNKNRTSMWFDRTSEISVTAKRMEQYEELYETRNRQGDLLHRRQKKPY</sequence>